<accession>A0ABR2YUG7</accession>
<name>A0ABR2YUG7_9CHLO</name>
<reference evidence="2 3" key="1">
    <citation type="journal article" date="2024" name="Nat. Commun.">
        <title>Phylogenomics reveals the evolutionary origins of lichenization in chlorophyte algae.</title>
        <authorList>
            <person name="Puginier C."/>
            <person name="Libourel C."/>
            <person name="Otte J."/>
            <person name="Skaloud P."/>
            <person name="Haon M."/>
            <person name="Grisel S."/>
            <person name="Petersen M."/>
            <person name="Berrin J.G."/>
            <person name="Delaux P.M."/>
            <person name="Dal Grande F."/>
            <person name="Keller J."/>
        </authorList>
    </citation>
    <scope>NUCLEOTIDE SEQUENCE [LARGE SCALE GENOMIC DNA]</scope>
    <source>
        <strain evidence="2 3">SAG 216-7</strain>
    </source>
</reference>
<evidence type="ECO:0000256" key="1">
    <source>
        <dbReference type="SAM" id="Coils"/>
    </source>
</evidence>
<dbReference type="Proteomes" id="UP001491310">
    <property type="component" value="Unassembled WGS sequence"/>
</dbReference>
<protein>
    <submittedName>
        <fullName evidence="2">Uncharacterized protein</fullName>
    </submittedName>
</protein>
<keyword evidence="1" id="KW-0175">Coiled coil</keyword>
<evidence type="ECO:0000313" key="3">
    <source>
        <dbReference type="Proteomes" id="UP001491310"/>
    </source>
</evidence>
<proteinExistence type="predicted"/>
<gene>
    <name evidence="2" type="ORF">WJX75_007598</name>
</gene>
<feature type="coiled-coil region" evidence="1">
    <location>
        <begin position="11"/>
        <end position="52"/>
    </location>
</feature>
<dbReference type="EMBL" id="JALJOT010000005">
    <property type="protein sequence ID" value="KAK9915321.1"/>
    <property type="molecule type" value="Genomic_DNA"/>
</dbReference>
<organism evidence="2 3">
    <name type="scientific">Coccomyxa subellipsoidea</name>
    <dbReference type="NCBI Taxonomy" id="248742"/>
    <lineage>
        <taxon>Eukaryota</taxon>
        <taxon>Viridiplantae</taxon>
        <taxon>Chlorophyta</taxon>
        <taxon>core chlorophytes</taxon>
        <taxon>Trebouxiophyceae</taxon>
        <taxon>Trebouxiophyceae incertae sedis</taxon>
        <taxon>Coccomyxaceae</taxon>
        <taxon>Coccomyxa</taxon>
    </lineage>
</organism>
<comment type="caution">
    <text evidence="2">The sequence shown here is derived from an EMBL/GenBank/DDBJ whole genome shotgun (WGS) entry which is preliminary data.</text>
</comment>
<keyword evidence="3" id="KW-1185">Reference proteome</keyword>
<sequence>MFHLFEVLSKFQMAQQEVDRLRAELQQVEQDIKDREKRLEAATTERDSAINAIIQKGIDRLVQKERDVRQQLSTLQALLATPPSRLEAISDGTALEMSEISRNLASLIGGQLKISDGLEELRVMSQISGLLAWKTLRWTRSTASDGDIRSSNESFRGVLMEKYFPGVERADIVCMVVGVKTSTIAAHLMSHSKKDIAQPLLAISSIDHWRNGLPWCISVEEAW</sequence>
<evidence type="ECO:0000313" key="2">
    <source>
        <dbReference type="EMBL" id="KAK9915321.1"/>
    </source>
</evidence>